<dbReference type="InterPro" id="IPR016454">
    <property type="entry name" value="Cysteine_dSase"/>
</dbReference>
<dbReference type="InterPro" id="IPR015422">
    <property type="entry name" value="PyrdxlP-dep_Trfase_small"/>
</dbReference>
<comment type="caution">
    <text evidence="10">The sequence shown here is derived from an EMBL/GenBank/DDBJ whole genome shotgun (WGS) entry which is preliminary data.</text>
</comment>
<dbReference type="InterPro" id="IPR015424">
    <property type="entry name" value="PyrdxlP-dep_Trfase"/>
</dbReference>
<keyword evidence="5" id="KW-0663">Pyridoxal phosphate</keyword>
<dbReference type="OrthoDB" id="9808002at2"/>
<comment type="catalytic activity">
    <reaction evidence="8">
        <text>(sulfur carrier)-H + L-cysteine = (sulfur carrier)-SH + L-alanine</text>
        <dbReference type="Rhea" id="RHEA:43892"/>
        <dbReference type="Rhea" id="RHEA-COMP:14737"/>
        <dbReference type="Rhea" id="RHEA-COMP:14739"/>
        <dbReference type="ChEBI" id="CHEBI:29917"/>
        <dbReference type="ChEBI" id="CHEBI:35235"/>
        <dbReference type="ChEBI" id="CHEBI:57972"/>
        <dbReference type="ChEBI" id="CHEBI:64428"/>
        <dbReference type="EC" id="2.8.1.7"/>
    </reaction>
</comment>
<dbReference type="Pfam" id="PF00266">
    <property type="entry name" value="Aminotran_5"/>
    <property type="match status" value="1"/>
</dbReference>
<sequence length="385" mass="39334">MSVYLDHNATTAPAPEAVAAMLHALEVAWANPSSTHEPGQQARRLLADARARVAAFLGCQPAELVFTSGATEANHAAVHAALAATRGTGRQRLVLSSVEHPGLMALAARLEVEGVPVTRLPVDADGRVDLAAAQEAIAADVALVSVMGANNETGVLMPVAELAELAHAAGARMHVDATQLAGKAALDFAALGADLMSVSAHKLYGPKGVGALVVRKGFALAPLLPGRQERHRRGGTENLPGIAGFAAACDRAAATLAADVERIAALRDRLEAGCATLPGVQIYGRRAARVANTCCLRFSTLDAEVVLGRLERAGVVASSGAACAAGGTQPSHVLLAMGEPALHARAALRFSLGRDSTEAQVQQALDAVHTAIAPLLQDAVAAACP</sequence>
<accession>A0A4R2M0U4</accession>
<dbReference type="InterPro" id="IPR000192">
    <property type="entry name" value="Aminotrans_V_dom"/>
</dbReference>
<dbReference type="Proteomes" id="UP000295106">
    <property type="component" value="Unassembled WGS sequence"/>
</dbReference>
<dbReference type="Gene3D" id="3.90.1150.10">
    <property type="entry name" value="Aspartate Aminotransferase, domain 1"/>
    <property type="match status" value="1"/>
</dbReference>
<dbReference type="RefSeq" id="WP_132648678.1">
    <property type="nucleotide sequence ID" value="NZ_CP181386.1"/>
</dbReference>
<dbReference type="SUPFAM" id="SSF53383">
    <property type="entry name" value="PLP-dependent transferases"/>
    <property type="match status" value="1"/>
</dbReference>
<evidence type="ECO:0000313" key="11">
    <source>
        <dbReference type="Proteomes" id="UP000295106"/>
    </source>
</evidence>
<organism evidence="10 11">
    <name type="scientific">Rubrivivax gelatinosus</name>
    <name type="common">Rhodocyclus gelatinosus</name>
    <name type="synonym">Rhodopseudomonas gelatinosa</name>
    <dbReference type="NCBI Taxonomy" id="28068"/>
    <lineage>
        <taxon>Bacteria</taxon>
        <taxon>Pseudomonadati</taxon>
        <taxon>Pseudomonadota</taxon>
        <taxon>Betaproteobacteria</taxon>
        <taxon>Burkholderiales</taxon>
        <taxon>Sphaerotilaceae</taxon>
        <taxon>Rubrivivax</taxon>
    </lineage>
</organism>
<evidence type="ECO:0000256" key="7">
    <source>
        <dbReference type="ARBA" id="ARBA00023014"/>
    </source>
</evidence>
<evidence type="ECO:0000259" key="9">
    <source>
        <dbReference type="Pfam" id="PF00266"/>
    </source>
</evidence>
<evidence type="ECO:0000256" key="5">
    <source>
        <dbReference type="ARBA" id="ARBA00022898"/>
    </source>
</evidence>
<dbReference type="PANTHER" id="PTHR11601">
    <property type="entry name" value="CYSTEINE DESULFURYLASE FAMILY MEMBER"/>
    <property type="match status" value="1"/>
</dbReference>
<proteinExistence type="inferred from homology"/>
<dbReference type="PIRSF" id="PIRSF005572">
    <property type="entry name" value="NifS"/>
    <property type="match status" value="1"/>
</dbReference>
<evidence type="ECO:0000256" key="6">
    <source>
        <dbReference type="ARBA" id="ARBA00023004"/>
    </source>
</evidence>
<gene>
    <name evidence="10" type="ORF">EV684_11267</name>
</gene>
<reference evidence="10 11" key="1">
    <citation type="submission" date="2019-03" db="EMBL/GenBank/DDBJ databases">
        <title>Genomic Encyclopedia of Type Strains, Phase IV (KMG-IV): sequencing the most valuable type-strain genomes for metagenomic binning, comparative biology and taxonomic classification.</title>
        <authorList>
            <person name="Goeker M."/>
        </authorList>
    </citation>
    <scope>NUCLEOTIDE SEQUENCE [LARGE SCALE GENOMIC DNA]</scope>
    <source>
        <strain evidence="10 11">DSM 1709</strain>
    </source>
</reference>
<dbReference type="InterPro" id="IPR015421">
    <property type="entry name" value="PyrdxlP-dep_Trfase_major"/>
</dbReference>
<dbReference type="GO" id="GO:0031071">
    <property type="term" value="F:cysteine desulfurase activity"/>
    <property type="evidence" value="ECO:0007669"/>
    <property type="project" value="UniProtKB-EC"/>
</dbReference>
<protein>
    <submittedName>
        <fullName evidence="10">Cysteine desulfurase</fullName>
    </submittedName>
</protein>
<keyword evidence="3" id="KW-0808">Transferase</keyword>
<evidence type="ECO:0000256" key="8">
    <source>
        <dbReference type="ARBA" id="ARBA00050776"/>
    </source>
</evidence>
<keyword evidence="7" id="KW-0411">Iron-sulfur</keyword>
<evidence type="ECO:0000313" key="10">
    <source>
        <dbReference type="EMBL" id="TCP00629.1"/>
    </source>
</evidence>
<evidence type="ECO:0000256" key="3">
    <source>
        <dbReference type="ARBA" id="ARBA00022679"/>
    </source>
</evidence>
<dbReference type="AlphaFoldDB" id="A0A4R2M0U4"/>
<comment type="cofactor">
    <cofactor evidence="1">
        <name>pyridoxal 5'-phosphate</name>
        <dbReference type="ChEBI" id="CHEBI:597326"/>
    </cofactor>
</comment>
<dbReference type="GO" id="GO:0046872">
    <property type="term" value="F:metal ion binding"/>
    <property type="evidence" value="ECO:0007669"/>
    <property type="project" value="UniProtKB-KW"/>
</dbReference>
<keyword evidence="4" id="KW-0479">Metal-binding</keyword>
<dbReference type="GeneID" id="99683335"/>
<evidence type="ECO:0000256" key="4">
    <source>
        <dbReference type="ARBA" id="ARBA00022723"/>
    </source>
</evidence>
<name>A0A4R2M0U4_RUBGE</name>
<dbReference type="EMBL" id="SLXD01000012">
    <property type="protein sequence ID" value="TCP00629.1"/>
    <property type="molecule type" value="Genomic_DNA"/>
</dbReference>
<dbReference type="PANTHER" id="PTHR11601:SF34">
    <property type="entry name" value="CYSTEINE DESULFURASE"/>
    <property type="match status" value="1"/>
</dbReference>
<dbReference type="GO" id="GO:0051536">
    <property type="term" value="F:iron-sulfur cluster binding"/>
    <property type="evidence" value="ECO:0007669"/>
    <property type="project" value="UniProtKB-KW"/>
</dbReference>
<evidence type="ECO:0000256" key="1">
    <source>
        <dbReference type="ARBA" id="ARBA00001933"/>
    </source>
</evidence>
<dbReference type="Gene3D" id="3.40.640.10">
    <property type="entry name" value="Type I PLP-dependent aspartate aminotransferase-like (Major domain)"/>
    <property type="match status" value="1"/>
</dbReference>
<evidence type="ECO:0000256" key="2">
    <source>
        <dbReference type="ARBA" id="ARBA00006490"/>
    </source>
</evidence>
<keyword evidence="6" id="KW-0408">Iron</keyword>
<feature type="domain" description="Aminotransferase class V" evidence="9">
    <location>
        <begin position="3"/>
        <end position="363"/>
    </location>
</feature>
<comment type="similarity">
    <text evidence="2">Belongs to the class-V pyridoxal-phosphate-dependent aminotransferase family. NifS/IscS subfamily.</text>
</comment>